<keyword evidence="1" id="KW-0732">Signal</keyword>
<keyword evidence="3" id="KW-1185">Reference proteome</keyword>
<dbReference type="EMBL" id="QBKN01000009">
    <property type="protein sequence ID" value="PTX48358.1"/>
    <property type="molecule type" value="Genomic_DNA"/>
</dbReference>
<evidence type="ECO:0000313" key="2">
    <source>
        <dbReference type="EMBL" id="PTX48358.1"/>
    </source>
</evidence>
<dbReference type="Pfam" id="PF03640">
    <property type="entry name" value="Lipoprotein_15"/>
    <property type="match status" value="2"/>
</dbReference>
<dbReference type="OrthoDB" id="9800666at2"/>
<sequence>MKFISLIAAGLLGAFATTAAADGHLLADEAGMTLYTFDNDGENVSNCSGGCARSWPPYLAEDGAAAHDGLGVFQRADGRAQWAYEGQPLYYWQGDSRPGQANGDGVGGVWHVVER</sequence>
<comment type="caution">
    <text evidence="2">The sequence shown here is derived from an EMBL/GenBank/DDBJ whole genome shotgun (WGS) entry which is preliminary data.</text>
</comment>
<dbReference type="RefSeq" id="WP_107975798.1">
    <property type="nucleotide sequence ID" value="NZ_BMEZ01000011.1"/>
</dbReference>
<organism evidence="2 3">
    <name type="scientific">Allosediminivita pacifica</name>
    <dbReference type="NCBI Taxonomy" id="1267769"/>
    <lineage>
        <taxon>Bacteria</taxon>
        <taxon>Pseudomonadati</taxon>
        <taxon>Pseudomonadota</taxon>
        <taxon>Alphaproteobacteria</taxon>
        <taxon>Rhodobacterales</taxon>
        <taxon>Paracoccaceae</taxon>
        <taxon>Allosediminivita</taxon>
    </lineage>
</organism>
<dbReference type="InterPro" id="IPR014558">
    <property type="entry name" value="UCP029720"/>
</dbReference>
<dbReference type="GO" id="GO:0043448">
    <property type="term" value="P:alkane catabolic process"/>
    <property type="evidence" value="ECO:0007669"/>
    <property type="project" value="TreeGrafter"/>
</dbReference>
<evidence type="ECO:0000313" key="3">
    <source>
        <dbReference type="Proteomes" id="UP000244069"/>
    </source>
</evidence>
<protein>
    <submittedName>
        <fullName evidence="2">Putative lipoprotein with Yx(FWY)xxD motif</fullName>
    </submittedName>
</protein>
<evidence type="ECO:0000256" key="1">
    <source>
        <dbReference type="SAM" id="SignalP"/>
    </source>
</evidence>
<dbReference type="PANTHER" id="PTHR39335">
    <property type="entry name" value="BLL4220 PROTEIN"/>
    <property type="match status" value="1"/>
</dbReference>
<feature type="signal peptide" evidence="1">
    <location>
        <begin position="1"/>
        <end position="21"/>
    </location>
</feature>
<keyword evidence="2" id="KW-0449">Lipoprotein</keyword>
<accession>A0A2T6AX38</accession>
<feature type="chain" id="PRO_5015395118" evidence="1">
    <location>
        <begin position="22"/>
        <end position="115"/>
    </location>
</feature>
<dbReference type="PANTHER" id="PTHR39335:SF1">
    <property type="entry name" value="BLL4220 PROTEIN"/>
    <property type="match status" value="1"/>
</dbReference>
<gene>
    <name evidence="2" type="ORF">C8N44_10948</name>
</gene>
<proteinExistence type="predicted"/>
<dbReference type="AlphaFoldDB" id="A0A2T6AX38"/>
<reference evidence="2 3" key="1">
    <citation type="submission" date="2018-04" db="EMBL/GenBank/DDBJ databases">
        <title>Genomic Encyclopedia of Archaeal and Bacterial Type Strains, Phase II (KMG-II): from individual species to whole genera.</title>
        <authorList>
            <person name="Goeker M."/>
        </authorList>
    </citation>
    <scope>NUCLEOTIDE SEQUENCE [LARGE SCALE GENOMIC DNA]</scope>
    <source>
        <strain evidence="2 3">DSM 29329</strain>
    </source>
</reference>
<dbReference type="Proteomes" id="UP000244069">
    <property type="component" value="Unassembled WGS sequence"/>
</dbReference>
<dbReference type="InterPro" id="IPR005297">
    <property type="entry name" value="Lipoprotein_repeat"/>
</dbReference>
<name>A0A2T6AX38_9RHOB</name>
<dbReference type="PIRSF" id="PIRSF029720">
    <property type="entry name" value="UCP029720"/>
    <property type="match status" value="1"/>
</dbReference>